<keyword evidence="7" id="KW-1133">Transmembrane helix</keyword>
<feature type="compositionally biased region" description="Polar residues" evidence="6">
    <location>
        <begin position="433"/>
        <end position="447"/>
    </location>
</feature>
<dbReference type="GO" id="GO:0140662">
    <property type="term" value="F:ATP-dependent protein folding chaperone"/>
    <property type="evidence" value="ECO:0007669"/>
    <property type="project" value="InterPro"/>
</dbReference>
<dbReference type="PRINTS" id="PR00301">
    <property type="entry name" value="HEATSHOCK70"/>
</dbReference>
<dbReference type="Gene3D" id="3.90.640.10">
    <property type="entry name" value="Actin, Chain A, domain 4"/>
    <property type="match status" value="1"/>
</dbReference>
<dbReference type="GO" id="GO:0005524">
    <property type="term" value="F:ATP binding"/>
    <property type="evidence" value="ECO:0007669"/>
    <property type="project" value="UniProtKB-KW"/>
</dbReference>
<evidence type="ECO:0000256" key="6">
    <source>
        <dbReference type="SAM" id="MobiDB-lite"/>
    </source>
</evidence>
<dbReference type="PANTHER" id="PTHR42749">
    <property type="entry name" value="CELL SHAPE-DETERMINING PROTEIN MREB"/>
    <property type="match status" value="1"/>
</dbReference>
<accession>F8AY35</accession>
<keyword evidence="3" id="KW-0067">ATP-binding</keyword>
<evidence type="ECO:0000256" key="2">
    <source>
        <dbReference type="ARBA" id="ARBA00022741"/>
    </source>
</evidence>
<evidence type="ECO:0000256" key="5">
    <source>
        <dbReference type="ARBA" id="ARBA00023186"/>
    </source>
</evidence>
<feature type="transmembrane region" description="Helical" evidence="7">
    <location>
        <begin position="535"/>
        <end position="557"/>
    </location>
</feature>
<gene>
    <name evidence="8" type="ordered locus">FsymDg_1032</name>
</gene>
<dbReference type="KEGG" id="fsy:FsymDg_1032"/>
<feature type="compositionally biased region" description="Low complexity" evidence="6">
    <location>
        <begin position="580"/>
        <end position="602"/>
    </location>
</feature>
<keyword evidence="7" id="KW-0472">Membrane</keyword>
<reference evidence="8 9" key="1">
    <citation type="submission" date="2011-05" db="EMBL/GenBank/DDBJ databases">
        <title>Complete sequence of chromosome of Frankia symbiont of Datisca glomerata.</title>
        <authorList>
            <consortium name="US DOE Joint Genome Institute"/>
            <person name="Lucas S."/>
            <person name="Han J."/>
            <person name="Lapidus A."/>
            <person name="Cheng J.-F."/>
            <person name="Goodwin L."/>
            <person name="Pitluck S."/>
            <person name="Peters L."/>
            <person name="Mikhailova N."/>
            <person name="Chertkov O."/>
            <person name="Teshima H."/>
            <person name="Han C."/>
            <person name="Tapia R."/>
            <person name="Land M."/>
            <person name="Hauser L."/>
            <person name="Kyrpides N."/>
            <person name="Ivanova N."/>
            <person name="Pagani I."/>
            <person name="Berry A."/>
            <person name="Pawlowski K."/>
            <person name="Persson T."/>
            <person name="Vanden Heuvel B."/>
            <person name="Benson D."/>
            <person name="Woyke T."/>
        </authorList>
    </citation>
    <scope>NUCLEOTIDE SEQUENCE [LARGE SCALE GENOMIC DNA]</scope>
    <source>
        <strain evidence="9">4085684</strain>
    </source>
</reference>
<feature type="region of interest" description="Disordered" evidence="6">
    <location>
        <begin position="419"/>
        <end position="528"/>
    </location>
</feature>
<dbReference type="STRING" id="656024.FsymDg_1032"/>
<dbReference type="InterPro" id="IPR018181">
    <property type="entry name" value="Heat_shock_70_CS"/>
</dbReference>
<dbReference type="Gene3D" id="3.30.420.40">
    <property type="match status" value="2"/>
</dbReference>
<dbReference type="PROSITE" id="PS01036">
    <property type="entry name" value="HSP70_3"/>
    <property type="match status" value="1"/>
</dbReference>
<keyword evidence="5" id="KW-0143">Chaperone</keyword>
<dbReference type="eggNOG" id="COG0443">
    <property type="taxonomic scope" value="Bacteria"/>
</dbReference>
<keyword evidence="2" id="KW-0547">Nucleotide-binding</keyword>
<dbReference type="SUPFAM" id="SSF53067">
    <property type="entry name" value="Actin-like ATPase domain"/>
    <property type="match status" value="2"/>
</dbReference>
<feature type="region of interest" description="Disordered" evidence="6">
    <location>
        <begin position="558"/>
        <end position="605"/>
    </location>
</feature>
<dbReference type="InterPro" id="IPR043129">
    <property type="entry name" value="ATPase_NBD"/>
</dbReference>
<dbReference type="Pfam" id="PF00012">
    <property type="entry name" value="HSP70"/>
    <property type="match status" value="1"/>
</dbReference>
<organism evidence="8 9">
    <name type="scientific">Candidatus Protofrankia datiscae</name>
    <dbReference type="NCBI Taxonomy" id="2716812"/>
    <lineage>
        <taxon>Bacteria</taxon>
        <taxon>Bacillati</taxon>
        <taxon>Actinomycetota</taxon>
        <taxon>Actinomycetes</taxon>
        <taxon>Frankiales</taxon>
        <taxon>Frankiaceae</taxon>
        <taxon>Protofrankia</taxon>
    </lineage>
</organism>
<dbReference type="AlphaFoldDB" id="F8AY35"/>
<evidence type="ECO:0000256" key="1">
    <source>
        <dbReference type="ARBA" id="ARBA00007381"/>
    </source>
</evidence>
<feature type="compositionally biased region" description="Pro residues" evidence="6">
    <location>
        <begin position="487"/>
        <end position="528"/>
    </location>
</feature>
<proteinExistence type="inferred from homology"/>
<dbReference type="Proteomes" id="UP000001549">
    <property type="component" value="Chromosome"/>
</dbReference>
<keyword evidence="4" id="KW-0346">Stress response</keyword>
<comment type="similarity">
    <text evidence="1">Belongs to the heat shock protein 70 family.</text>
</comment>
<keyword evidence="9" id="KW-1185">Reference proteome</keyword>
<sequence>MATGLTLAVDIGTGFTMAATAVDGRSEPLPLGPDGPMPAVVSLSHDGRLLTGSAAVDIAVTHPDRAQPCPLRALESTEQVQLGGTAIPTIELVAALLRQVSHEAMSRFPGPPPAQVVLTAPVRWGSAEVERLRAAAFRAGLTSVTLLPEPVAAARWQADPAGFQPGTTLAVYDLGATSLATTVLTATPGGFDIRGEPGGNPGFGGDTIDDILLRRIGERATKTDSQAWNALWADQSPSGQRSRSQIRQQVVAAKEALSTATSHTVRAGGSVGDIELTRADLEAVIEGELRATVAELIRTAESAGVRPGGLAEVFLVGGSTQIPRISALLLEMVGVSPRPPRDPRYAVALGALVAVGAASGPAPTGHGPGRPAGGAAGIGGAAGAAAAGGIVGAAAAGGAVPAQPGPDLNATRFLPEAGPARAAAGPDAEPRQGQEQYPSGPQGSYQPGTPDEYAPTARAPYGQFPPGAQHPYPPTTPQGGFAQSGGYPPPGSYPPPGGYPPGGYPAGPYPADPYQPGPYPAGGPPGQPTPRRTGLIIGIVAAVLIAVAVPVIALTVAGSDKPGGRASAGPTLPVIPAGPTGAATSTSGRPSATPATTPPSARFTGGLTAAQSDLEATLDPTEIDDCVGNSDDEDSDIEASLTCRSSSGTLVRAFHYYDSGSLRNDIDYRSGQITEDGSCRTGRNRIETWHVTSRPNVDVGSLLCYHDGGNYVIFWSYDDDLTAFAAQGTDAAALFKWWQGFDPLA</sequence>
<evidence type="ECO:0000256" key="4">
    <source>
        <dbReference type="ARBA" id="ARBA00023016"/>
    </source>
</evidence>
<dbReference type="EMBL" id="CP002801">
    <property type="protein sequence ID" value="AEH08536.1"/>
    <property type="molecule type" value="Genomic_DNA"/>
</dbReference>
<dbReference type="PANTHER" id="PTHR42749:SF1">
    <property type="entry name" value="CELL SHAPE-DETERMINING PROTEIN MREB"/>
    <property type="match status" value="1"/>
</dbReference>
<name>F8AY35_9ACTN</name>
<dbReference type="HOGENOM" id="CLU_372904_0_0_11"/>
<protein>
    <recommendedName>
        <fullName evidence="10">Heat shock protein 70</fullName>
    </recommendedName>
</protein>
<evidence type="ECO:0000256" key="7">
    <source>
        <dbReference type="SAM" id="Phobius"/>
    </source>
</evidence>
<dbReference type="InterPro" id="IPR013126">
    <property type="entry name" value="Hsp_70_fam"/>
</dbReference>
<evidence type="ECO:0008006" key="10">
    <source>
        <dbReference type="Google" id="ProtNLM"/>
    </source>
</evidence>
<evidence type="ECO:0000313" key="8">
    <source>
        <dbReference type="EMBL" id="AEH08536.1"/>
    </source>
</evidence>
<evidence type="ECO:0000256" key="3">
    <source>
        <dbReference type="ARBA" id="ARBA00022840"/>
    </source>
</evidence>
<keyword evidence="7" id="KW-0812">Transmembrane</keyword>
<evidence type="ECO:0000313" key="9">
    <source>
        <dbReference type="Proteomes" id="UP000001549"/>
    </source>
</evidence>